<evidence type="ECO:0000256" key="3">
    <source>
        <dbReference type="ARBA" id="ARBA00022801"/>
    </source>
</evidence>
<sequence length="605" mass="67949">MSVQIPNLTNLAEGLKKNIKGISSAFLKLEFDHAKTAKDAPVDDVAQQAIKEALPKNQAGLLVTGALEDALQSCKKRVEAIAKQCHMTNRRFRDIEFDLEKDQFSCRFGLEGPDSPWSPSAVKRVTDIFDKPVFFGPDGPNASDVRQGGLGDCWFLAALSAISTIDGLVEKICVARDEEVGVYGFVFFRDCVWKTIIIDDLLLWSMPKYDELNPREKALYHNERETYHNVVEKSGKGLLYARSGTVGETWVPLIEKAYAKLHGDYAALEGGFLSEGIEDLTGGVATSFQMSDLLSTDRFWTDELQHADRHTRLFGVGLTLNAELSGIAEPTVQGLWPAHAYSVLRARECRGKRFVVVRNPWGNSEWTGAWADGAKEWKGEWLGVLGELGHEFGDDGQFVMEYSDFLSVFQLIDRATLFDSSWIMSSYWLRVPPQPALHPWTYGDAYYYIKLDKASSTVIVLAQTDDRYIKGLHGEAPMWYLDFLVYEKESKEMVGISGISLGSQRSVSCEVRLEAGEYIVLPRVEPMDRGLLEVNRPKSLSFWKMVLTKSSSTTLLPVRALYGVAASSVVFWLNARNRDCSLQITKYGKRSITSPARQKWHWKST</sequence>
<dbReference type="InterPro" id="IPR038765">
    <property type="entry name" value="Papain-like_cys_pep_sf"/>
</dbReference>
<dbReference type="GO" id="GO:0006508">
    <property type="term" value="P:proteolysis"/>
    <property type="evidence" value="ECO:0007669"/>
    <property type="project" value="UniProtKB-KW"/>
</dbReference>
<dbReference type="PRINTS" id="PR00704">
    <property type="entry name" value="CALPAIN"/>
</dbReference>
<evidence type="ECO:0000256" key="6">
    <source>
        <dbReference type="PROSITE-ProRule" id="PRU00239"/>
    </source>
</evidence>
<dbReference type="PANTHER" id="PTHR10183">
    <property type="entry name" value="CALPAIN"/>
    <property type="match status" value="1"/>
</dbReference>
<dbReference type="InterPro" id="IPR000169">
    <property type="entry name" value="Pept_cys_AS"/>
</dbReference>
<dbReference type="CDD" id="cd00044">
    <property type="entry name" value="CysPc"/>
    <property type="match status" value="1"/>
</dbReference>
<evidence type="ECO:0000259" key="7">
    <source>
        <dbReference type="PROSITE" id="PS50203"/>
    </source>
</evidence>
<accession>A0A0D2KJV9</accession>
<dbReference type="AlphaFoldDB" id="A0A0D2KJV9"/>
<keyword evidence="2 6" id="KW-0645">Protease</keyword>
<keyword evidence="4 6" id="KW-0788">Thiol protease</keyword>
<dbReference type="PROSITE" id="PS50203">
    <property type="entry name" value="CALPAIN_CAT"/>
    <property type="match status" value="1"/>
</dbReference>
<evidence type="ECO:0000256" key="2">
    <source>
        <dbReference type="ARBA" id="ARBA00022670"/>
    </source>
</evidence>
<feature type="domain" description="Calpain catalytic" evidence="7">
    <location>
        <begin position="91"/>
        <end position="418"/>
    </location>
</feature>
<keyword evidence="9" id="KW-1185">Reference proteome</keyword>
<dbReference type="OMA" id="GCCHLRT"/>
<gene>
    <name evidence="8" type="ORF">HYPSUDRAFT_412237</name>
</gene>
<dbReference type="PANTHER" id="PTHR10183:SF379">
    <property type="entry name" value="CALPAIN-5"/>
    <property type="match status" value="1"/>
</dbReference>
<organism evidence="8 9">
    <name type="scientific">Hypholoma sublateritium (strain FD-334 SS-4)</name>
    <dbReference type="NCBI Taxonomy" id="945553"/>
    <lineage>
        <taxon>Eukaryota</taxon>
        <taxon>Fungi</taxon>
        <taxon>Dikarya</taxon>
        <taxon>Basidiomycota</taxon>
        <taxon>Agaricomycotina</taxon>
        <taxon>Agaricomycetes</taxon>
        <taxon>Agaricomycetidae</taxon>
        <taxon>Agaricales</taxon>
        <taxon>Agaricineae</taxon>
        <taxon>Strophariaceae</taxon>
        <taxon>Hypholoma</taxon>
    </lineage>
</organism>
<comment type="similarity">
    <text evidence="1">Belongs to the peptidase C2 family.</text>
</comment>
<dbReference type="EMBL" id="KN817660">
    <property type="protein sequence ID" value="KJA14942.1"/>
    <property type="molecule type" value="Genomic_DNA"/>
</dbReference>
<dbReference type="InterPro" id="IPR022684">
    <property type="entry name" value="Calpain_cysteine_protease"/>
</dbReference>
<protein>
    <recommendedName>
        <fullName evidence="7">Calpain catalytic domain-containing protein</fullName>
    </recommendedName>
</protein>
<evidence type="ECO:0000313" key="9">
    <source>
        <dbReference type="Proteomes" id="UP000054270"/>
    </source>
</evidence>
<evidence type="ECO:0000256" key="5">
    <source>
        <dbReference type="PIRSR" id="PIRSR622684-1"/>
    </source>
</evidence>
<feature type="active site" evidence="5 6">
    <location>
        <position position="153"/>
    </location>
</feature>
<feature type="active site" evidence="5 6">
    <location>
        <position position="339"/>
    </location>
</feature>
<proteinExistence type="inferred from homology"/>
<reference evidence="9" key="1">
    <citation type="submission" date="2014-04" db="EMBL/GenBank/DDBJ databases">
        <title>Evolutionary Origins and Diversification of the Mycorrhizal Mutualists.</title>
        <authorList>
            <consortium name="DOE Joint Genome Institute"/>
            <consortium name="Mycorrhizal Genomics Consortium"/>
            <person name="Kohler A."/>
            <person name="Kuo A."/>
            <person name="Nagy L.G."/>
            <person name="Floudas D."/>
            <person name="Copeland A."/>
            <person name="Barry K.W."/>
            <person name="Cichocki N."/>
            <person name="Veneault-Fourrey C."/>
            <person name="LaButti K."/>
            <person name="Lindquist E.A."/>
            <person name="Lipzen A."/>
            <person name="Lundell T."/>
            <person name="Morin E."/>
            <person name="Murat C."/>
            <person name="Riley R."/>
            <person name="Ohm R."/>
            <person name="Sun H."/>
            <person name="Tunlid A."/>
            <person name="Henrissat B."/>
            <person name="Grigoriev I.V."/>
            <person name="Hibbett D.S."/>
            <person name="Martin F."/>
        </authorList>
    </citation>
    <scope>NUCLEOTIDE SEQUENCE [LARGE SCALE GENOMIC DNA]</scope>
    <source>
        <strain evidence="9">FD-334 SS-4</strain>
    </source>
</reference>
<evidence type="ECO:0000256" key="4">
    <source>
        <dbReference type="ARBA" id="ARBA00022807"/>
    </source>
</evidence>
<dbReference type="Proteomes" id="UP000054270">
    <property type="component" value="Unassembled WGS sequence"/>
</dbReference>
<dbReference type="SUPFAM" id="SSF54001">
    <property type="entry name" value="Cysteine proteinases"/>
    <property type="match status" value="1"/>
</dbReference>
<dbReference type="Pfam" id="PF00648">
    <property type="entry name" value="Peptidase_C2"/>
    <property type="match status" value="1"/>
</dbReference>
<feature type="active site" evidence="5 6">
    <location>
        <position position="359"/>
    </location>
</feature>
<dbReference type="PROSITE" id="PS00139">
    <property type="entry name" value="THIOL_PROTEASE_CYS"/>
    <property type="match status" value="1"/>
</dbReference>
<dbReference type="GO" id="GO:0004198">
    <property type="term" value="F:calcium-dependent cysteine-type endopeptidase activity"/>
    <property type="evidence" value="ECO:0007669"/>
    <property type="project" value="InterPro"/>
</dbReference>
<evidence type="ECO:0000256" key="1">
    <source>
        <dbReference type="ARBA" id="ARBA00007623"/>
    </source>
</evidence>
<dbReference type="InterPro" id="IPR001300">
    <property type="entry name" value="Peptidase_C2_calpain_cat"/>
</dbReference>
<dbReference type="OrthoDB" id="424753at2759"/>
<dbReference type="Gene3D" id="3.90.70.10">
    <property type="entry name" value="Cysteine proteinases"/>
    <property type="match status" value="1"/>
</dbReference>
<evidence type="ECO:0000313" key="8">
    <source>
        <dbReference type="EMBL" id="KJA14942.1"/>
    </source>
</evidence>
<dbReference type="STRING" id="945553.A0A0D2KJV9"/>
<name>A0A0D2KJV9_HYPSF</name>
<keyword evidence="3 6" id="KW-0378">Hydrolase</keyword>
<dbReference type="SMART" id="SM00230">
    <property type="entry name" value="CysPc"/>
    <property type="match status" value="1"/>
</dbReference>